<keyword evidence="8" id="KW-0406">Ion transport</keyword>
<dbReference type="SUPFAM" id="SSF90112">
    <property type="entry name" value="Neurotransmitter-gated ion-channel transmembrane pore"/>
    <property type="match status" value="1"/>
</dbReference>
<dbReference type="InterPro" id="IPR006029">
    <property type="entry name" value="Neurotrans-gated_channel_TM"/>
</dbReference>
<feature type="chain" id="PRO_5036453459" evidence="12">
    <location>
        <begin position="32"/>
        <end position="436"/>
    </location>
</feature>
<feature type="domain" description="Neurotransmitter-gated ion-channel transmembrane" evidence="14">
    <location>
        <begin position="257"/>
        <end position="350"/>
    </location>
</feature>
<keyword evidence="5 11" id="KW-0812">Transmembrane</keyword>
<dbReference type="AlphaFoldDB" id="A0A8X6PCV4"/>
<evidence type="ECO:0000256" key="11">
    <source>
        <dbReference type="SAM" id="Phobius"/>
    </source>
</evidence>
<dbReference type="Gene3D" id="2.70.170.10">
    <property type="entry name" value="Neurotransmitter-gated ion-channel ligand-binding domain"/>
    <property type="match status" value="1"/>
</dbReference>
<dbReference type="InterPro" id="IPR036734">
    <property type="entry name" value="Neur_chan_lig-bd_sf"/>
</dbReference>
<keyword evidence="7 11" id="KW-1133">Transmembrane helix</keyword>
<evidence type="ECO:0000256" key="5">
    <source>
        <dbReference type="ARBA" id="ARBA00022692"/>
    </source>
</evidence>
<evidence type="ECO:0000256" key="7">
    <source>
        <dbReference type="ARBA" id="ARBA00022989"/>
    </source>
</evidence>
<dbReference type="CDD" id="cd19049">
    <property type="entry name" value="LGIC_TM_anion"/>
    <property type="match status" value="1"/>
</dbReference>
<dbReference type="GO" id="GO:0005230">
    <property type="term" value="F:extracellular ligand-gated monoatomic ion channel activity"/>
    <property type="evidence" value="ECO:0007669"/>
    <property type="project" value="InterPro"/>
</dbReference>
<dbReference type="OrthoDB" id="6431928at2759"/>
<comment type="subcellular location">
    <subcellularLocation>
        <location evidence="2">Cell membrane</location>
    </subcellularLocation>
    <subcellularLocation>
        <location evidence="1">Membrane</location>
        <topology evidence="1">Multi-pass membrane protein</topology>
    </subcellularLocation>
</comment>
<dbReference type="GO" id="GO:0004888">
    <property type="term" value="F:transmembrane signaling receptor activity"/>
    <property type="evidence" value="ECO:0007669"/>
    <property type="project" value="InterPro"/>
</dbReference>
<dbReference type="InterPro" id="IPR006028">
    <property type="entry name" value="GABAA/Glycine_rcpt"/>
</dbReference>
<keyword evidence="15" id="KW-0675">Receptor</keyword>
<gene>
    <name evidence="15" type="primary">Glra3</name>
    <name evidence="15" type="ORF">NPIL_699571</name>
</gene>
<keyword evidence="6 12" id="KW-0732">Signal</keyword>
<dbReference type="PANTHER" id="PTHR18945">
    <property type="entry name" value="NEUROTRANSMITTER GATED ION CHANNEL"/>
    <property type="match status" value="1"/>
</dbReference>
<keyword evidence="10" id="KW-0407">Ion channel</keyword>
<protein>
    <submittedName>
        <fullName evidence="15">Glycine receptor subunit alpha-3</fullName>
    </submittedName>
</protein>
<reference evidence="15" key="1">
    <citation type="submission" date="2020-08" db="EMBL/GenBank/DDBJ databases">
        <title>Multicomponent nature underlies the extraordinary mechanical properties of spider dragline silk.</title>
        <authorList>
            <person name="Kono N."/>
            <person name="Nakamura H."/>
            <person name="Mori M."/>
            <person name="Yoshida Y."/>
            <person name="Ohtoshi R."/>
            <person name="Malay A.D."/>
            <person name="Moran D.A.P."/>
            <person name="Tomita M."/>
            <person name="Numata K."/>
            <person name="Arakawa K."/>
        </authorList>
    </citation>
    <scope>NUCLEOTIDE SEQUENCE</scope>
</reference>
<feature type="transmembrane region" description="Helical" evidence="11">
    <location>
        <begin position="283"/>
        <end position="300"/>
    </location>
</feature>
<evidence type="ECO:0000256" key="8">
    <source>
        <dbReference type="ARBA" id="ARBA00023065"/>
    </source>
</evidence>
<accession>A0A8X6PCV4</accession>
<evidence type="ECO:0000259" key="14">
    <source>
        <dbReference type="Pfam" id="PF02932"/>
    </source>
</evidence>
<dbReference type="Pfam" id="PF02931">
    <property type="entry name" value="Neur_chan_LBD"/>
    <property type="match status" value="1"/>
</dbReference>
<evidence type="ECO:0000256" key="4">
    <source>
        <dbReference type="ARBA" id="ARBA00022475"/>
    </source>
</evidence>
<dbReference type="PRINTS" id="PR00253">
    <property type="entry name" value="GABAARECEPTR"/>
</dbReference>
<feature type="domain" description="Neurotransmitter-gated ion-channel ligand-binding" evidence="13">
    <location>
        <begin position="37"/>
        <end position="249"/>
    </location>
</feature>
<comment type="caution">
    <text evidence="15">The sequence shown here is derived from an EMBL/GenBank/DDBJ whole genome shotgun (WGS) entry which is preliminary data.</text>
</comment>
<organism evidence="15 16">
    <name type="scientific">Nephila pilipes</name>
    <name type="common">Giant wood spider</name>
    <name type="synonym">Nephila maculata</name>
    <dbReference type="NCBI Taxonomy" id="299642"/>
    <lineage>
        <taxon>Eukaryota</taxon>
        <taxon>Metazoa</taxon>
        <taxon>Ecdysozoa</taxon>
        <taxon>Arthropoda</taxon>
        <taxon>Chelicerata</taxon>
        <taxon>Arachnida</taxon>
        <taxon>Araneae</taxon>
        <taxon>Araneomorphae</taxon>
        <taxon>Entelegynae</taxon>
        <taxon>Araneoidea</taxon>
        <taxon>Nephilidae</taxon>
        <taxon>Nephila</taxon>
    </lineage>
</organism>
<dbReference type="InterPro" id="IPR006202">
    <property type="entry name" value="Neur_chan_lig-bd"/>
</dbReference>
<keyword evidence="4" id="KW-1003">Cell membrane</keyword>
<keyword evidence="16" id="KW-1185">Reference proteome</keyword>
<dbReference type="Gene3D" id="1.20.58.390">
    <property type="entry name" value="Neurotransmitter-gated ion-channel transmembrane domain"/>
    <property type="match status" value="1"/>
</dbReference>
<evidence type="ECO:0000313" key="15">
    <source>
        <dbReference type="EMBL" id="GFT64181.1"/>
    </source>
</evidence>
<dbReference type="PROSITE" id="PS00236">
    <property type="entry name" value="NEUROTR_ION_CHANNEL"/>
    <property type="match status" value="1"/>
</dbReference>
<dbReference type="GO" id="GO:0099095">
    <property type="term" value="F:ligand-gated monoatomic anion channel activity"/>
    <property type="evidence" value="ECO:0007669"/>
    <property type="project" value="UniProtKB-ARBA"/>
</dbReference>
<dbReference type="SUPFAM" id="SSF63712">
    <property type="entry name" value="Nicotinic receptor ligand binding domain-like"/>
    <property type="match status" value="1"/>
</dbReference>
<evidence type="ECO:0000256" key="3">
    <source>
        <dbReference type="ARBA" id="ARBA00022448"/>
    </source>
</evidence>
<evidence type="ECO:0000313" key="16">
    <source>
        <dbReference type="Proteomes" id="UP000887013"/>
    </source>
</evidence>
<sequence length="436" mass="50601">MGGDFSERKLSDAFFWLKFILVFCMQDSANSLQTNYCEELIPNDYKRFDPPSHKGSVPVYIKLFIIDIDEINEESMDFRLHMYIDSAWNDTRLDVNAFSAFNDQCAKYFWIPNVIFERAKPSPSFPTLNVNFKISGDGSFLRTERFSLKVSCLMNFENYPFDVQQCIFSIVFMTNPDSQAVLTWFADKSSPFKDEVNVELLRKIEPLQFYLAKPTTHSVKREFIQGERDGKVEKDSYTYLLVNFTFVRRIVSSIINIYGPSALIVAMSWATFWLRLDAIPARVALSVTSLLTLCTQVQQYKGNLPPVSYVTAMDIWLFVCIFMVFSTLVEFAICYNVFSKSKDKVTNTKKSSSKSDSELEVNEIKRIAWKRHLVGEMEPSAEVKSRDCMKIDSCCKILFPSLFLTFAIAYWVYYLRIYATYNINLEYFGNEVIDDY</sequence>
<dbReference type="GO" id="GO:0005886">
    <property type="term" value="C:plasma membrane"/>
    <property type="evidence" value="ECO:0007669"/>
    <property type="project" value="UniProtKB-SubCell"/>
</dbReference>
<evidence type="ECO:0000256" key="9">
    <source>
        <dbReference type="ARBA" id="ARBA00023136"/>
    </source>
</evidence>
<evidence type="ECO:0000256" key="6">
    <source>
        <dbReference type="ARBA" id="ARBA00022729"/>
    </source>
</evidence>
<dbReference type="GO" id="GO:0005254">
    <property type="term" value="F:chloride channel activity"/>
    <property type="evidence" value="ECO:0007669"/>
    <property type="project" value="UniProtKB-ARBA"/>
</dbReference>
<dbReference type="EMBL" id="BMAW01019590">
    <property type="protein sequence ID" value="GFT64181.1"/>
    <property type="molecule type" value="Genomic_DNA"/>
</dbReference>
<dbReference type="InterPro" id="IPR018000">
    <property type="entry name" value="Neurotransmitter_ion_chnl_CS"/>
</dbReference>
<evidence type="ECO:0000256" key="2">
    <source>
        <dbReference type="ARBA" id="ARBA00004236"/>
    </source>
</evidence>
<evidence type="ECO:0000256" key="10">
    <source>
        <dbReference type="ARBA" id="ARBA00023303"/>
    </source>
</evidence>
<keyword evidence="3" id="KW-0813">Transport</keyword>
<evidence type="ECO:0000259" key="13">
    <source>
        <dbReference type="Pfam" id="PF02931"/>
    </source>
</evidence>
<keyword evidence="9 11" id="KW-0472">Membrane</keyword>
<dbReference type="InterPro" id="IPR006201">
    <property type="entry name" value="Neur_channel"/>
</dbReference>
<evidence type="ECO:0000256" key="1">
    <source>
        <dbReference type="ARBA" id="ARBA00004141"/>
    </source>
</evidence>
<feature type="transmembrane region" description="Helical" evidence="11">
    <location>
        <begin position="257"/>
        <end position="276"/>
    </location>
</feature>
<feature type="transmembrane region" description="Helical" evidence="11">
    <location>
        <begin position="315"/>
        <end position="338"/>
    </location>
</feature>
<evidence type="ECO:0000256" key="12">
    <source>
        <dbReference type="SAM" id="SignalP"/>
    </source>
</evidence>
<dbReference type="Pfam" id="PF02932">
    <property type="entry name" value="Neur_chan_memb"/>
    <property type="match status" value="1"/>
</dbReference>
<proteinExistence type="predicted"/>
<dbReference type="InterPro" id="IPR036719">
    <property type="entry name" value="Neuro-gated_channel_TM_sf"/>
</dbReference>
<feature type="transmembrane region" description="Helical" evidence="11">
    <location>
        <begin position="394"/>
        <end position="413"/>
    </location>
</feature>
<dbReference type="Proteomes" id="UP000887013">
    <property type="component" value="Unassembled WGS sequence"/>
</dbReference>
<feature type="signal peptide" evidence="12">
    <location>
        <begin position="1"/>
        <end position="31"/>
    </location>
</feature>
<dbReference type="InterPro" id="IPR038050">
    <property type="entry name" value="Neuro_actylchol_rec"/>
</dbReference>
<name>A0A8X6PCV4_NEPPI</name>